<evidence type="ECO:0000256" key="4">
    <source>
        <dbReference type="ARBA" id="ARBA00022741"/>
    </source>
</evidence>
<keyword evidence="6" id="KW-0067">ATP-binding</keyword>
<dbReference type="EMBL" id="JAGKQM010000014">
    <property type="protein sequence ID" value="KAH0885940.1"/>
    <property type="molecule type" value="Genomic_DNA"/>
</dbReference>
<reference evidence="10 11" key="1">
    <citation type="submission" date="2021-05" db="EMBL/GenBank/DDBJ databases">
        <title>Genome Assembly of Synthetic Allotetraploid Brassica napus Reveals Homoeologous Exchanges between Subgenomes.</title>
        <authorList>
            <person name="Davis J.T."/>
        </authorList>
    </citation>
    <scope>NUCLEOTIDE SEQUENCE [LARGE SCALE GENOMIC DNA]</scope>
    <source>
        <strain evidence="11">cv. Da-Ae</strain>
        <tissue evidence="10">Seedling</tissue>
    </source>
</reference>
<dbReference type="PANTHER" id="PTHR47634:SF9">
    <property type="entry name" value="PROTEIN KINASE DOMAIN-CONTAINING PROTEIN-RELATED"/>
    <property type="match status" value="1"/>
</dbReference>
<comment type="caution">
    <text evidence="10">The sequence shown here is derived from an EMBL/GenBank/DDBJ whole genome shotgun (WGS) entry which is preliminary data.</text>
</comment>
<evidence type="ECO:0000313" key="11">
    <source>
        <dbReference type="Proteomes" id="UP000824890"/>
    </source>
</evidence>
<feature type="region of interest" description="Disordered" evidence="9">
    <location>
        <begin position="83"/>
        <end position="118"/>
    </location>
</feature>
<evidence type="ECO:0000256" key="5">
    <source>
        <dbReference type="ARBA" id="ARBA00022777"/>
    </source>
</evidence>
<sequence length="172" mass="19438">MRIYQFIPRFTEEVERDGGAQKTLISELKRRLDVPGDNGEAEGRRYDGYDRDLSRNGAETISSVEVCEKRDAVNGKLSVEEECPSSSAVNGFDGGEKVKQRGTKGSRLSRRASADLNEGNYDKDEDNLALMMELLGMMPHKITLGGRYSRDLFNRHGDLRHIKKKKDQKPET</sequence>
<keyword evidence="3" id="KW-0808">Transferase</keyword>
<dbReference type="Proteomes" id="UP000824890">
    <property type="component" value="Unassembled WGS sequence"/>
</dbReference>
<name>A0ABQ8A1F4_BRANA</name>
<evidence type="ECO:0000256" key="3">
    <source>
        <dbReference type="ARBA" id="ARBA00022679"/>
    </source>
</evidence>
<comment type="catalytic activity">
    <reaction evidence="8">
        <text>L-seryl-[protein] + ATP = O-phospho-L-seryl-[protein] + ADP + H(+)</text>
        <dbReference type="Rhea" id="RHEA:17989"/>
        <dbReference type="Rhea" id="RHEA-COMP:9863"/>
        <dbReference type="Rhea" id="RHEA-COMP:11604"/>
        <dbReference type="ChEBI" id="CHEBI:15378"/>
        <dbReference type="ChEBI" id="CHEBI:29999"/>
        <dbReference type="ChEBI" id="CHEBI:30616"/>
        <dbReference type="ChEBI" id="CHEBI:83421"/>
        <dbReference type="ChEBI" id="CHEBI:456216"/>
        <dbReference type="EC" id="2.7.11.1"/>
    </reaction>
</comment>
<proteinExistence type="predicted"/>
<evidence type="ECO:0000256" key="7">
    <source>
        <dbReference type="ARBA" id="ARBA00047899"/>
    </source>
</evidence>
<gene>
    <name evidence="10" type="ORF">HID58_062036</name>
</gene>
<keyword evidence="4" id="KW-0547">Nucleotide-binding</keyword>
<evidence type="ECO:0000313" key="10">
    <source>
        <dbReference type="EMBL" id="KAH0885940.1"/>
    </source>
</evidence>
<protein>
    <recommendedName>
        <fullName evidence="1">non-specific serine/threonine protein kinase</fullName>
        <ecNumber evidence="1">2.7.11.1</ecNumber>
    </recommendedName>
</protein>
<keyword evidence="11" id="KW-1185">Reference proteome</keyword>
<comment type="catalytic activity">
    <reaction evidence="7">
        <text>L-threonyl-[protein] + ATP = O-phospho-L-threonyl-[protein] + ADP + H(+)</text>
        <dbReference type="Rhea" id="RHEA:46608"/>
        <dbReference type="Rhea" id="RHEA-COMP:11060"/>
        <dbReference type="Rhea" id="RHEA-COMP:11605"/>
        <dbReference type="ChEBI" id="CHEBI:15378"/>
        <dbReference type="ChEBI" id="CHEBI:30013"/>
        <dbReference type="ChEBI" id="CHEBI:30616"/>
        <dbReference type="ChEBI" id="CHEBI:61977"/>
        <dbReference type="ChEBI" id="CHEBI:456216"/>
        <dbReference type="EC" id="2.7.11.1"/>
    </reaction>
</comment>
<accession>A0ABQ8A1F4</accession>
<dbReference type="InterPro" id="IPR051334">
    <property type="entry name" value="SRPK"/>
</dbReference>
<dbReference type="EC" id="2.7.11.1" evidence="1"/>
<keyword evidence="5" id="KW-0418">Kinase</keyword>
<evidence type="ECO:0000256" key="1">
    <source>
        <dbReference type="ARBA" id="ARBA00012513"/>
    </source>
</evidence>
<keyword evidence="2" id="KW-0723">Serine/threonine-protein kinase</keyword>
<dbReference type="Gene3D" id="1.10.510.10">
    <property type="entry name" value="Transferase(Phosphotransferase) domain 1"/>
    <property type="match status" value="1"/>
</dbReference>
<evidence type="ECO:0000256" key="2">
    <source>
        <dbReference type="ARBA" id="ARBA00022527"/>
    </source>
</evidence>
<organism evidence="10 11">
    <name type="scientific">Brassica napus</name>
    <name type="common">Rape</name>
    <dbReference type="NCBI Taxonomy" id="3708"/>
    <lineage>
        <taxon>Eukaryota</taxon>
        <taxon>Viridiplantae</taxon>
        <taxon>Streptophyta</taxon>
        <taxon>Embryophyta</taxon>
        <taxon>Tracheophyta</taxon>
        <taxon>Spermatophyta</taxon>
        <taxon>Magnoliopsida</taxon>
        <taxon>eudicotyledons</taxon>
        <taxon>Gunneridae</taxon>
        <taxon>Pentapetalae</taxon>
        <taxon>rosids</taxon>
        <taxon>malvids</taxon>
        <taxon>Brassicales</taxon>
        <taxon>Brassicaceae</taxon>
        <taxon>Brassiceae</taxon>
        <taxon>Brassica</taxon>
    </lineage>
</organism>
<evidence type="ECO:0000256" key="9">
    <source>
        <dbReference type="SAM" id="MobiDB-lite"/>
    </source>
</evidence>
<evidence type="ECO:0000256" key="6">
    <source>
        <dbReference type="ARBA" id="ARBA00022840"/>
    </source>
</evidence>
<feature type="compositionally biased region" description="Basic residues" evidence="9">
    <location>
        <begin position="100"/>
        <end position="110"/>
    </location>
</feature>
<dbReference type="PANTHER" id="PTHR47634">
    <property type="entry name" value="PROTEIN KINASE DOMAIN-CONTAINING PROTEIN-RELATED"/>
    <property type="match status" value="1"/>
</dbReference>
<evidence type="ECO:0000256" key="8">
    <source>
        <dbReference type="ARBA" id="ARBA00048679"/>
    </source>
</evidence>